<keyword evidence="7" id="KW-0804">Transcription</keyword>
<dbReference type="InterPro" id="IPR050234">
    <property type="entry name" value="Nuclear_hormone_rcpt_NR1"/>
</dbReference>
<keyword evidence="4" id="KW-0862">Zinc</keyword>
<feature type="compositionally biased region" description="Low complexity" evidence="10">
    <location>
        <begin position="216"/>
        <end position="229"/>
    </location>
</feature>
<dbReference type="PANTHER" id="PTHR24082">
    <property type="entry name" value="NUCLEAR HORMONE RECEPTOR"/>
    <property type="match status" value="1"/>
</dbReference>
<dbReference type="Gene3D" id="3.30.50.10">
    <property type="entry name" value="Erythroid Transcription Factor GATA-1, subunit A"/>
    <property type="match status" value="1"/>
</dbReference>
<evidence type="ECO:0000256" key="2">
    <source>
        <dbReference type="ARBA" id="ARBA00022723"/>
    </source>
</evidence>
<reference evidence="12" key="2">
    <citation type="submission" date="2022-06" db="UniProtKB">
        <authorList>
            <consortium name="EnsemblMetazoa"/>
        </authorList>
    </citation>
    <scope>IDENTIFICATION</scope>
    <source>
        <strain evidence="12">DF5081</strain>
    </source>
</reference>
<feature type="region of interest" description="Disordered" evidence="10">
    <location>
        <begin position="210"/>
        <end position="243"/>
    </location>
</feature>
<evidence type="ECO:0000256" key="1">
    <source>
        <dbReference type="ARBA" id="ARBA00005993"/>
    </source>
</evidence>
<dbReference type="AlphaFoldDB" id="A0A8R1I7C7"/>
<evidence type="ECO:0000313" key="12">
    <source>
        <dbReference type="EnsemblMetazoa" id="CJA16298a.1"/>
    </source>
</evidence>
<evidence type="ECO:0000256" key="10">
    <source>
        <dbReference type="SAM" id="MobiDB-lite"/>
    </source>
</evidence>
<evidence type="ECO:0000256" key="6">
    <source>
        <dbReference type="ARBA" id="ARBA00023125"/>
    </source>
</evidence>
<evidence type="ECO:0000313" key="13">
    <source>
        <dbReference type="Proteomes" id="UP000005237"/>
    </source>
</evidence>
<dbReference type="Proteomes" id="UP000005237">
    <property type="component" value="Unassembled WGS sequence"/>
</dbReference>
<keyword evidence="8" id="KW-0675">Receptor</keyword>
<organism evidence="12 13">
    <name type="scientific">Caenorhabditis japonica</name>
    <dbReference type="NCBI Taxonomy" id="281687"/>
    <lineage>
        <taxon>Eukaryota</taxon>
        <taxon>Metazoa</taxon>
        <taxon>Ecdysozoa</taxon>
        <taxon>Nematoda</taxon>
        <taxon>Chromadorea</taxon>
        <taxon>Rhabditida</taxon>
        <taxon>Rhabditina</taxon>
        <taxon>Rhabditomorpha</taxon>
        <taxon>Rhabditoidea</taxon>
        <taxon>Rhabditidae</taxon>
        <taxon>Peloderinae</taxon>
        <taxon>Caenorhabditis</taxon>
    </lineage>
</organism>
<protein>
    <submittedName>
        <fullName evidence="12">Nuclear receptor domain-containing protein</fullName>
    </submittedName>
</protein>
<keyword evidence="13" id="KW-1185">Reference proteome</keyword>
<dbReference type="GO" id="GO:0000122">
    <property type="term" value="P:negative regulation of transcription by RNA polymerase II"/>
    <property type="evidence" value="ECO:0007669"/>
    <property type="project" value="TreeGrafter"/>
</dbReference>
<sequence>MDDSRRSTAPPKEPSGRVCTVCSDRANGYNFGVLTCESCKAFFRRNAAKYNDIKCPFSNSCQITSASRKFCQACRLNKCFTVGMKSDWLNDAKSKNTGKFKRKKPDVQMKVEVQEEEDEGENDKEENNDEGDEKISVSKALYDKLVHKATQRDHCICTCQCGFYPVTQRLTAFETIENVPTHDHSLTSSATHSPASNICSTPSTFDSSNYSTLHLNPSSNSNPNSNSNSIHQPQSSLSPSNYKMQFPMGADCSQAQMLSPFELGSQMMNQMGKMESRPGGPPSILSFFPPMPERPWTPVAENIPTIEAFPEVANSPPVDLMVKIHQKVRTVTGQ</sequence>
<dbReference type="EnsemblMetazoa" id="CJA16298a.1">
    <property type="protein sequence ID" value="CJA16298a.1"/>
    <property type="gene ID" value="WBGene00135502"/>
</dbReference>
<evidence type="ECO:0000256" key="8">
    <source>
        <dbReference type="ARBA" id="ARBA00023170"/>
    </source>
</evidence>
<keyword evidence="2" id="KW-0479">Metal-binding</keyword>
<accession>A0A8R1I7C7</accession>
<dbReference type="PANTHER" id="PTHR24082:SF283">
    <property type="entry name" value="NUCLEAR HORMONE RECEPTOR HR96"/>
    <property type="match status" value="1"/>
</dbReference>
<evidence type="ECO:0000256" key="5">
    <source>
        <dbReference type="ARBA" id="ARBA00023015"/>
    </source>
</evidence>
<dbReference type="Pfam" id="PF00105">
    <property type="entry name" value="zf-C4"/>
    <property type="match status" value="1"/>
</dbReference>
<evidence type="ECO:0000256" key="4">
    <source>
        <dbReference type="ARBA" id="ARBA00022833"/>
    </source>
</evidence>
<keyword evidence="6" id="KW-0238">DNA-binding</keyword>
<reference evidence="13" key="1">
    <citation type="submission" date="2010-08" db="EMBL/GenBank/DDBJ databases">
        <authorList>
            <consortium name="Caenorhabditis japonica Sequencing Consortium"/>
            <person name="Wilson R.K."/>
        </authorList>
    </citation>
    <scope>NUCLEOTIDE SEQUENCE [LARGE SCALE GENOMIC DNA]</scope>
    <source>
        <strain evidence="13">DF5081</strain>
    </source>
</reference>
<dbReference type="GO" id="GO:0045944">
    <property type="term" value="P:positive regulation of transcription by RNA polymerase II"/>
    <property type="evidence" value="ECO:0007669"/>
    <property type="project" value="TreeGrafter"/>
</dbReference>
<keyword evidence="3" id="KW-0863">Zinc-finger</keyword>
<dbReference type="GO" id="GO:0000978">
    <property type="term" value="F:RNA polymerase II cis-regulatory region sequence-specific DNA binding"/>
    <property type="evidence" value="ECO:0007669"/>
    <property type="project" value="TreeGrafter"/>
</dbReference>
<keyword evidence="5" id="KW-0805">Transcription regulation</keyword>
<dbReference type="GO" id="GO:0030154">
    <property type="term" value="P:cell differentiation"/>
    <property type="evidence" value="ECO:0007669"/>
    <property type="project" value="TreeGrafter"/>
</dbReference>
<dbReference type="PRINTS" id="PR00047">
    <property type="entry name" value="STROIDFINGER"/>
</dbReference>
<feature type="domain" description="Nuclear receptor" evidence="11">
    <location>
        <begin position="16"/>
        <end position="91"/>
    </location>
</feature>
<evidence type="ECO:0000256" key="3">
    <source>
        <dbReference type="ARBA" id="ARBA00022771"/>
    </source>
</evidence>
<dbReference type="GO" id="GO:0008270">
    <property type="term" value="F:zinc ion binding"/>
    <property type="evidence" value="ECO:0007669"/>
    <property type="project" value="UniProtKB-KW"/>
</dbReference>
<dbReference type="GO" id="GO:0004879">
    <property type="term" value="F:nuclear receptor activity"/>
    <property type="evidence" value="ECO:0007669"/>
    <property type="project" value="TreeGrafter"/>
</dbReference>
<evidence type="ECO:0000256" key="7">
    <source>
        <dbReference type="ARBA" id="ARBA00023163"/>
    </source>
</evidence>
<proteinExistence type="inferred from homology"/>
<dbReference type="PROSITE" id="PS51030">
    <property type="entry name" value="NUCLEAR_REC_DBD_2"/>
    <property type="match status" value="1"/>
</dbReference>
<dbReference type="InterPro" id="IPR013088">
    <property type="entry name" value="Znf_NHR/GATA"/>
</dbReference>
<evidence type="ECO:0000259" key="11">
    <source>
        <dbReference type="PROSITE" id="PS51030"/>
    </source>
</evidence>
<feature type="compositionally biased region" description="Polar residues" evidence="10">
    <location>
        <begin position="230"/>
        <end position="243"/>
    </location>
</feature>
<name>A0A8R1I7C7_CAEJA</name>
<feature type="compositionally biased region" description="Acidic residues" evidence="10">
    <location>
        <begin position="114"/>
        <end position="132"/>
    </location>
</feature>
<evidence type="ECO:0000256" key="9">
    <source>
        <dbReference type="ARBA" id="ARBA00023242"/>
    </source>
</evidence>
<keyword evidence="9" id="KW-0539">Nucleus</keyword>
<dbReference type="PROSITE" id="PS00031">
    <property type="entry name" value="NUCLEAR_REC_DBD_1"/>
    <property type="match status" value="1"/>
</dbReference>
<dbReference type="SMART" id="SM00399">
    <property type="entry name" value="ZnF_C4"/>
    <property type="match status" value="1"/>
</dbReference>
<feature type="region of interest" description="Disordered" evidence="10">
    <location>
        <begin position="94"/>
        <end position="135"/>
    </location>
</feature>
<comment type="similarity">
    <text evidence="1">Belongs to the nuclear hormone receptor family.</text>
</comment>
<dbReference type="SUPFAM" id="SSF57716">
    <property type="entry name" value="Glucocorticoid receptor-like (DNA-binding domain)"/>
    <property type="match status" value="1"/>
</dbReference>
<dbReference type="InterPro" id="IPR001628">
    <property type="entry name" value="Znf_hrmn_rcpt"/>
</dbReference>